<accession>B3CHN5</accession>
<dbReference type="Proteomes" id="UP000004596">
    <property type="component" value="Unassembled WGS sequence"/>
</dbReference>
<organism evidence="1 2">
    <name type="scientific">Bacteroides intestinalis DSM 17393</name>
    <dbReference type="NCBI Taxonomy" id="471870"/>
    <lineage>
        <taxon>Bacteria</taxon>
        <taxon>Pseudomonadati</taxon>
        <taxon>Bacteroidota</taxon>
        <taxon>Bacteroidia</taxon>
        <taxon>Bacteroidales</taxon>
        <taxon>Bacteroidaceae</taxon>
        <taxon>Bacteroides</taxon>
    </lineage>
</organism>
<evidence type="ECO:0000313" key="1">
    <source>
        <dbReference type="EMBL" id="EDV05541.1"/>
    </source>
</evidence>
<protein>
    <submittedName>
        <fullName evidence="1">Uncharacterized protein</fullName>
    </submittedName>
</protein>
<evidence type="ECO:0000313" key="2">
    <source>
        <dbReference type="Proteomes" id="UP000004596"/>
    </source>
</evidence>
<sequence length="46" mass="5057">MKPNGVRAEECGESECRSVMGRIEVETSPHTKVGRLPHGGCFTRNL</sequence>
<reference evidence="1 2" key="1">
    <citation type="submission" date="2008-04" db="EMBL/GenBank/DDBJ databases">
        <title>Draft genome sequence of Bacteroides intestinalis (DSM 17393).</title>
        <authorList>
            <person name="Sudarsanam P."/>
            <person name="Ley R."/>
            <person name="Guruge J."/>
            <person name="Turnbaugh P.J."/>
            <person name="Mahowald M."/>
            <person name="Liep D."/>
            <person name="Gordon J."/>
        </authorList>
    </citation>
    <scope>NUCLEOTIDE SEQUENCE [LARGE SCALE GENOMIC DNA]</scope>
    <source>
        <strain evidence="1 2">DSM 17393</strain>
    </source>
</reference>
<dbReference type="STRING" id="471870.BACINT_04689"/>
<dbReference type="EMBL" id="ABJL02000008">
    <property type="protein sequence ID" value="EDV05541.1"/>
    <property type="molecule type" value="Genomic_DNA"/>
</dbReference>
<reference evidence="1 2" key="2">
    <citation type="submission" date="2008-04" db="EMBL/GenBank/DDBJ databases">
        <authorList>
            <person name="Fulton L."/>
            <person name="Clifton S."/>
            <person name="Fulton B."/>
            <person name="Xu J."/>
            <person name="Minx P."/>
            <person name="Pepin K.H."/>
            <person name="Johnson M."/>
            <person name="Thiruvilangam P."/>
            <person name="Bhonagiri V."/>
            <person name="Nash W.E."/>
            <person name="Mardis E.R."/>
            <person name="Wilson R.K."/>
        </authorList>
    </citation>
    <scope>NUCLEOTIDE SEQUENCE [LARGE SCALE GENOMIC DNA]</scope>
    <source>
        <strain evidence="1 2">DSM 17393</strain>
    </source>
</reference>
<proteinExistence type="predicted"/>
<comment type="caution">
    <text evidence="1">The sequence shown here is derived from an EMBL/GenBank/DDBJ whole genome shotgun (WGS) entry which is preliminary data.</text>
</comment>
<name>B3CHN5_9BACE</name>
<dbReference type="AlphaFoldDB" id="B3CHN5"/>
<gene>
    <name evidence="1" type="ORF">BACINT_04689</name>
</gene>